<dbReference type="InterPro" id="IPR016187">
    <property type="entry name" value="CTDL_fold"/>
</dbReference>
<dbReference type="InterPro" id="IPR005532">
    <property type="entry name" value="SUMF_dom"/>
</dbReference>
<protein>
    <submittedName>
        <fullName evidence="6">5-histidylcysteine sulfoxide synthase</fullName>
    </submittedName>
</protein>
<comment type="pathway">
    <text evidence="3">Amino-acid biosynthesis; ergothioneine biosynthesis.</text>
</comment>
<reference evidence="6 7" key="1">
    <citation type="submission" date="2023-10" db="EMBL/GenBank/DDBJ databases">
        <title>Rubellicoccus peritrichatus gen. nov., sp. nov., isolated from an algae of coral reef tank.</title>
        <authorList>
            <person name="Luo J."/>
        </authorList>
    </citation>
    <scope>NUCLEOTIDE SEQUENCE [LARGE SCALE GENOMIC DNA]</scope>
    <source>
        <strain evidence="6 7">CR14</strain>
    </source>
</reference>
<dbReference type="RefSeq" id="WP_317833666.1">
    <property type="nucleotide sequence ID" value="NZ_CP136920.1"/>
</dbReference>
<dbReference type="Proteomes" id="UP001304300">
    <property type="component" value="Chromosome"/>
</dbReference>
<evidence type="ECO:0000259" key="5">
    <source>
        <dbReference type="Pfam" id="PF12867"/>
    </source>
</evidence>
<dbReference type="KEGG" id="puo:RZN69_21680"/>
<gene>
    <name evidence="6" type="primary">ovoA</name>
    <name evidence="6" type="ORF">RZN69_21680</name>
</gene>
<accession>A0AAQ3L8F4</accession>
<sequence>MSLAKNLSLDEIESPLTTILNDGDPEQKREEIRRYFHSTFSTYEKLFEVLKSDEAYFTRADPLRHPLIFYWGHTAVFFINKLVLGKHLPERLDPFLERTCAVGVDEMSWDDLNEAHYEWPTVQTVTDYRNKVREVIDQLITDMPIDLPISWDSPFWIIMMGIEHERIHLETSSVLIRQLPLDQVQTHPAWPICTEDHDAPSNELIDVKGGMVKIGKDRNSGLYGWDNEYGLYESDVADFSAAKYLVSNREYLKFVEDGGYENKAFWTDEGWNWATYENRGMPRFWRKNDAGDYQLRCMLEEIPMPWSWPVETNYLEAKAFCNWKAEKIGKSVRLPTEEEWYRLLDVSKTPDVTEWDQAPGNINLEVAASSVPVDTFEFGGGFYDILGNVWQHTETPISGLPGFQVHPLYDDFSTPTFDTKHNIIKGGSWIATGNETTRDSRYAFRRHFYQHAGFRYFESDAPVVINDDRYETDPDVVPYCEQQYGPDALGLDNFSERIAQICLDRLGDRPRGKAMEIGCKTGRTCFELAVGFEKVTGFDPTARTIRIGVEMVDKGYTQWETPMEGELVEYRQQHLKDLGLEASRGKVEFLQADLSNMKSIYQGYDLILVNNLLERSYQPENFLKTVHERLNPRGLLVIACTNDWSTDCTEKEHWLGGYKDPTGESVFTRDTLQRILGDHFSEKSDPVDVPFTLRKTARKFEHYVSELTFWERK</sequence>
<evidence type="ECO:0000256" key="3">
    <source>
        <dbReference type="ARBA" id="ARBA00037882"/>
    </source>
</evidence>
<keyword evidence="1" id="KW-0560">Oxidoreductase</keyword>
<name>A0AAQ3L8F4_9BACT</name>
<proteinExistence type="predicted"/>
<feature type="domain" description="Sulfatase-modifying factor enzyme-like" evidence="4">
    <location>
        <begin position="202"/>
        <end position="455"/>
    </location>
</feature>
<keyword evidence="2" id="KW-0408">Iron</keyword>
<dbReference type="SUPFAM" id="SSF56436">
    <property type="entry name" value="C-type lectin-like"/>
    <property type="match status" value="1"/>
</dbReference>
<evidence type="ECO:0000313" key="7">
    <source>
        <dbReference type="Proteomes" id="UP001304300"/>
    </source>
</evidence>
<dbReference type="PANTHER" id="PTHR23150">
    <property type="entry name" value="SULFATASE MODIFYING FACTOR 1, 2"/>
    <property type="match status" value="1"/>
</dbReference>
<dbReference type="InterPro" id="IPR024775">
    <property type="entry name" value="DinB-like"/>
</dbReference>
<dbReference type="InterPro" id="IPR051043">
    <property type="entry name" value="Sulfatase_Mod_Factor_Kinase"/>
</dbReference>
<dbReference type="InterPro" id="IPR027625">
    <property type="entry name" value="OvoA_Cterm"/>
</dbReference>
<dbReference type="SUPFAM" id="SSF53335">
    <property type="entry name" value="S-adenosyl-L-methionine-dependent methyltransferases"/>
    <property type="match status" value="1"/>
</dbReference>
<dbReference type="PANTHER" id="PTHR23150:SF26">
    <property type="entry name" value="GENERIC METHYLTRANSFERASE"/>
    <property type="match status" value="1"/>
</dbReference>
<dbReference type="NCBIfam" id="TIGR04344">
    <property type="entry name" value="ovoA_Nterm"/>
    <property type="match status" value="1"/>
</dbReference>
<dbReference type="AlphaFoldDB" id="A0AAQ3L8F4"/>
<evidence type="ECO:0000259" key="4">
    <source>
        <dbReference type="Pfam" id="PF03781"/>
    </source>
</evidence>
<dbReference type="NCBIfam" id="TIGR04345">
    <property type="entry name" value="ovoA_Cterm"/>
    <property type="match status" value="1"/>
</dbReference>
<dbReference type="InterPro" id="IPR027577">
    <property type="entry name" value="OvoA_Nterm"/>
</dbReference>
<dbReference type="Pfam" id="PF03781">
    <property type="entry name" value="FGE-sulfatase"/>
    <property type="match status" value="1"/>
</dbReference>
<dbReference type="InterPro" id="IPR042095">
    <property type="entry name" value="SUMF_sf"/>
</dbReference>
<evidence type="ECO:0000313" key="6">
    <source>
        <dbReference type="EMBL" id="WOO41240.1"/>
    </source>
</evidence>
<dbReference type="InterPro" id="IPR029063">
    <property type="entry name" value="SAM-dependent_MTases_sf"/>
</dbReference>
<keyword evidence="7" id="KW-1185">Reference proteome</keyword>
<dbReference type="CDD" id="cd02440">
    <property type="entry name" value="AdoMet_MTases"/>
    <property type="match status" value="1"/>
</dbReference>
<feature type="domain" description="DinB-like" evidence="5">
    <location>
        <begin position="37"/>
        <end position="171"/>
    </location>
</feature>
<dbReference type="Gene3D" id="3.40.50.150">
    <property type="entry name" value="Vaccinia Virus protein VP39"/>
    <property type="match status" value="1"/>
</dbReference>
<organism evidence="6 7">
    <name type="scientific">Rubellicoccus peritrichatus</name>
    <dbReference type="NCBI Taxonomy" id="3080537"/>
    <lineage>
        <taxon>Bacteria</taxon>
        <taxon>Pseudomonadati</taxon>
        <taxon>Verrucomicrobiota</taxon>
        <taxon>Opitutia</taxon>
        <taxon>Puniceicoccales</taxon>
        <taxon>Cerasicoccaceae</taxon>
        <taxon>Rubellicoccus</taxon>
    </lineage>
</organism>
<dbReference type="Gene3D" id="3.90.1580.10">
    <property type="entry name" value="paralog of FGE (formylglycine-generating enzyme)"/>
    <property type="match status" value="1"/>
</dbReference>
<evidence type="ECO:0000256" key="2">
    <source>
        <dbReference type="ARBA" id="ARBA00023004"/>
    </source>
</evidence>
<dbReference type="Pfam" id="PF13489">
    <property type="entry name" value="Methyltransf_23"/>
    <property type="match status" value="1"/>
</dbReference>
<dbReference type="Pfam" id="PF12867">
    <property type="entry name" value="DinB_2"/>
    <property type="match status" value="1"/>
</dbReference>
<dbReference type="EMBL" id="CP136920">
    <property type="protein sequence ID" value="WOO41240.1"/>
    <property type="molecule type" value="Genomic_DNA"/>
</dbReference>
<evidence type="ECO:0000256" key="1">
    <source>
        <dbReference type="ARBA" id="ARBA00023002"/>
    </source>
</evidence>
<dbReference type="GO" id="GO:0120147">
    <property type="term" value="F:formylglycine-generating oxidase activity"/>
    <property type="evidence" value="ECO:0007669"/>
    <property type="project" value="TreeGrafter"/>
</dbReference>
<dbReference type="FunFam" id="3.90.1580.10:FF:000006">
    <property type="entry name" value="Generic methyltransferase, putative"/>
    <property type="match status" value="1"/>
</dbReference>